<evidence type="ECO:0000256" key="6">
    <source>
        <dbReference type="ARBA" id="ARBA00022603"/>
    </source>
</evidence>
<dbReference type="Gene3D" id="3.40.50.150">
    <property type="entry name" value="Vaccinia Virus protein VP39"/>
    <property type="match status" value="1"/>
</dbReference>
<feature type="domain" description="SAM-dependent MTase RsmB/NOP-type" evidence="14">
    <location>
        <begin position="171"/>
        <end position="441"/>
    </location>
</feature>
<dbReference type="GO" id="GO:0006355">
    <property type="term" value="P:regulation of DNA-templated transcription"/>
    <property type="evidence" value="ECO:0007669"/>
    <property type="project" value="InterPro"/>
</dbReference>
<comment type="function">
    <text evidence="1">Specifically methylates the cytosine at position 967 (m5C967) of 16S rRNA.</text>
</comment>
<feature type="binding site" evidence="13">
    <location>
        <position position="283"/>
    </location>
    <ligand>
        <name>S-adenosyl-L-methionine</name>
        <dbReference type="ChEBI" id="CHEBI:59789"/>
    </ligand>
</feature>
<keyword evidence="7 13" id="KW-0808">Transferase</keyword>
<comment type="caution">
    <text evidence="15">The sequence shown here is derived from an EMBL/GenBank/DDBJ whole genome shotgun (WGS) entry which is preliminary data.</text>
</comment>
<dbReference type="InterPro" id="IPR035926">
    <property type="entry name" value="NusB-like_sf"/>
</dbReference>
<dbReference type="EMBL" id="BSDX01000001">
    <property type="protein sequence ID" value="GLI54312.1"/>
    <property type="molecule type" value="Genomic_DNA"/>
</dbReference>
<dbReference type="InterPro" id="IPR054728">
    <property type="entry name" value="RsmB-like_ferredoxin"/>
</dbReference>
<comment type="similarity">
    <text evidence="13">Belongs to the class I-like SAM-binding methyltransferase superfamily. RsmB/NOP family.</text>
</comment>
<proteinExistence type="inferred from homology"/>
<dbReference type="PROSITE" id="PS51686">
    <property type="entry name" value="SAM_MT_RSMB_NOP"/>
    <property type="match status" value="1"/>
</dbReference>
<dbReference type="InterPro" id="IPR023267">
    <property type="entry name" value="RCMT"/>
</dbReference>
<dbReference type="Pfam" id="PF01189">
    <property type="entry name" value="Methyltr_RsmB-F"/>
    <property type="match status" value="1"/>
</dbReference>
<evidence type="ECO:0000256" key="8">
    <source>
        <dbReference type="ARBA" id="ARBA00022691"/>
    </source>
</evidence>
<dbReference type="GO" id="GO:0005737">
    <property type="term" value="C:cytoplasm"/>
    <property type="evidence" value="ECO:0007669"/>
    <property type="project" value="UniProtKB-SubCell"/>
</dbReference>
<dbReference type="GO" id="GO:0003723">
    <property type="term" value="F:RNA binding"/>
    <property type="evidence" value="ECO:0007669"/>
    <property type="project" value="UniProtKB-UniRule"/>
</dbReference>
<feature type="binding site" evidence="13">
    <location>
        <position position="314"/>
    </location>
    <ligand>
        <name>S-adenosyl-L-methionine</name>
        <dbReference type="ChEBI" id="CHEBI:59789"/>
    </ligand>
</feature>
<dbReference type="Gene3D" id="1.10.940.10">
    <property type="entry name" value="NusB-like"/>
    <property type="match status" value="1"/>
</dbReference>
<dbReference type="GO" id="GO:0008649">
    <property type="term" value="F:rRNA methyltransferase activity"/>
    <property type="evidence" value="ECO:0007669"/>
    <property type="project" value="InterPro"/>
</dbReference>
<dbReference type="InterPro" id="IPR004573">
    <property type="entry name" value="rRNA_ssu_MeTfrase_B"/>
</dbReference>
<dbReference type="CDD" id="cd02440">
    <property type="entry name" value="AdoMet_MTases"/>
    <property type="match status" value="1"/>
</dbReference>
<gene>
    <name evidence="15" type="ORF">TISLANDTSLP1_20050</name>
</gene>
<keyword evidence="6 13" id="KW-0489">Methyltransferase</keyword>
<dbReference type="PANTHER" id="PTHR22807">
    <property type="entry name" value="NOP2 YEAST -RELATED NOL1/NOP2/FMU SUN DOMAIN-CONTAINING"/>
    <property type="match status" value="1"/>
</dbReference>
<dbReference type="InterPro" id="IPR001678">
    <property type="entry name" value="MeTrfase_RsmB-F_NOP2_dom"/>
</dbReference>
<organism evidence="15 16">
    <name type="scientific">Thermodesulfovibrio yellowstonii</name>
    <dbReference type="NCBI Taxonomy" id="28262"/>
    <lineage>
        <taxon>Bacteria</taxon>
        <taxon>Pseudomonadati</taxon>
        <taxon>Nitrospirota</taxon>
        <taxon>Thermodesulfovibrionia</taxon>
        <taxon>Thermodesulfovibrionales</taxon>
        <taxon>Thermodesulfovibrionaceae</taxon>
        <taxon>Thermodesulfovibrio</taxon>
    </lineage>
</organism>
<feature type="active site" description="Nucleophile" evidence="13">
    <location>
        <position position="393"/>
    </location>
</feature>
<dbReference type="InterPro" id="IPR029063">
    <property type="entry name" value="SAM-dependent_MTases_sf"/>
</dbReference>
<evidence type="ECO:0000256" key="7">
    <source>
        <dbReference type="ARBA" id="ARBA00022679"/>
    </source>
</evidence>
<dbReference type="PANTHER" id="PTHR22807:SF53">
    <property type="entry name" value="RIBOSOMAL RNA SMALL SUBUNIT METHYLTRANSFERASE B-RELATED"/>
    <property type="match status" value="1"/>
</dbReference>
<dbReference type="PRINTS" id="PR02008">
    <property type="entry name" value="RCMTFAMILY"/>
</dbReference>
<dbReference type="Proteomes" id="UP001144297">
    <property type="component" value="Unassembled WGS sequence"/>
</dbReference>
<evidence type="ECO:0000256" key="11">
    <source>
        <dbReference type="ARBA" id="ARBA00031088"/>
    </source>
</evidence>
<dbReference type="NCBIfam" id="NF011494">
    <property type="entry name" value="PRK14902.1"/>
    <property type="match status" value="1"/>
</dbReference>
<dbReference type="FunFam" id="3.30.70.1170:FF:000003">
    <property type="entry name" value="16S rRNA (Cytosine(967)-C(5))-methyltransferase RsmB"/>
    <property type="match status" value="1"/>
</dbReference>
<dbReference type="EC" id="2.1.1.176" evidence="3"/>
<comment type="subcellular location">
    <subcellularLocation>
        <location evidence="2">Cytoplasm</location>
    </subcellularLocation>
</comment>
<keyword evidence="8 13" id="KW-0949">S-adenosyl-L-methionine</keyword>
<evidence type="ECO:0000256" key="4">
    <source>
        <dbReference type="ARBA" id="ARBA00022490"/>
    </source>
</evidence>
<evidence type="ECO:0000256" key="1">
    <source>
        <dbReference type="ARBA" id="ARBA00002724"/>
    </source>
</evidence>
<dbReference type="Pfam" id="PF22458">
    <property type="entry name" value="RsmF-B_ferredox"/>
    <property type="match status" value="1"/>
</dbReference>
<evidence type="ECO:0000256" key="10">
    <source>
        <dbReference type="ARBA" id="ARBA00030399"/>
    </source>
</evidence>
<evidence type="ECO:0000259" key="14">
    <source>
        <dbReference type="PROSITE" id="PS51686"/>
    </source>
</evidence>
<dbReference type="FunFam" id="3.40.50.150:FF:000022">
    <property type="entry name" value="Ribosomal RNA small subunit methyltransferase B"/>
    <property type="match status" value="1"/>
</dbReference>
<dbReference type="InterPro" id="IPR006027">
    <property type="entry name" value="NusB_RsmB_TIM44"/>
</dbReference>
<comment type="catalytic activity">
    <reaction evidence="12">
        <text>cytidine(967) in 16S rRNA + S-adenosyl-L-methionine = 5-methylcytidine(967) in 16S rRNA + S-adenosyl-L-homocysteine + H(+)</text>
        <dbReference type="Rhea" id="RHEA:42748"/>
        <dbReference type="Rhea" id="RHEA-COMP:10219"/>
        <dbReference type="Rhea" id="RHEA-COMP:10220"/>
        <dbReference type="ChEBI" id="CHEBI:15378"/>
        <dbReference type="ChEBI" id="CHEBI:57856"/>
        <dbReference type="ChEBI" id="CHEBI:59789"/>
        <dbReference type="ChEBI" id="CHEBI:74483"/>
        <dbReference type="ChEBI" id="CHEBI:82748"/>
        <dbReference type="EC" id="2.1.1.176"/>
    </reaction>
</comment>
<dbReference type="NCBIfam" id="TIGR00563">
    <property type="entry name" value="rsmB"/>
    <property type="match status" value="1"/>
</dbReference>
<keyword evidence="16" id="KW-1185">Reference proteome</keyword>
<evidence type="ECO:0000313" key="15">
    <source>
        <dbReference type="EMBL" id="GLI54312.1"/>
    </source>
</evidence>
<dbReference type="Gene3D" id="3.30.70.1170">
    <property type="entry name" value="Sun protein, domain 3"/>
    <property type="match status" value="1"/>
</dbReference>
<name>A0A9W6GIJ6_9BACT</name>
<dbReference type="SUPFAM" id="SSF48013">
    <property type="entry name" value="NusB-like"/>
    <property type="match status" value="1"/>
</dbReference>
<evidence type="ECO:0000256" key="13">
    <source>
        <dbReference type="PROSITE-ProRule" id="PRU01023"/>
    </source>
</evidence>
<accession>A0A9W6GIJ6</accession>
<evidence type="ECO:0000256" key="2">
    <source>
        <dbReference type="ARBA" id="ARBA00004496"/>
    </source>
</evidence>
<keyword evidence="9 13" id="KW-0694">RNA-binding</keyword>
<comment type="caution">
    <text evidence="13">Lacks conserved residue(s) required for the propagation of feature annotation.</text>
</comment>
<protein>
    <recommendedName>
        <fullName evidence="3">16S rRNA (cytosine(967)-C(5))-methyltransferase</fullName>
        <ecNumber evidence="3">2.1.1.176</ecNumber>
    </recommendedName>
    <alternativeName>
        <fullName evidence="10">16S rRNA m5C967 methyltransferase</fullName>
    </alternativeName>
    <alternativeName>
        <fullName evidence="11">rRNA (cytosine-C(5)-)-methyltransferase RsmB</fullName>
    </alternativeName>
</protein>
<sequence>MVYKSPRKVAVEVLNNVVGTKKPLKFALTENILSMFDKADRAFLLEVVYGVLRNLYYIDWLLEEFYKNREKLSMYTINNLRCAIYQLVFMHIPAYAVANETVNVEKSFNGKPKVVNAILRNFLRKYQGDEIFRITEQMQSENKNLSVVYSHPEWLIKRWLKRFQLNEVKALLKANNEKPPITIAVKPEERQMIGEYFTQKGFKVSFSKHVASGLIIEGQGYEIRKTLKESPFFWIVQDEASQLVCFLLEPFEGAYILDACASPGGKTLLTAALIKKGTIICIENNKKRLKNLQENIARVKKFLPDVEIQPILADICQISLKKHLDSLGFNTHKFDRIILDAPCSSTGVIRRNPDVRYRVNEQEIKRLSRIQKLMLENVSQFLVKNGILVYSVCSTEPEEGEEVIESFLQKHDEFSSIKKLRTYPHIDGMDGFFMGKLLRIK</sequence>
<evidence type="ECO:0000256" key="9">
    <source>
        <dbReference type="ARBA" id="ARBA00022884"/>
    </source>
</evidence>
<dbReference type="Pfam" id="PF01029">
    <property type="entry name" value="NusB"/>
    <property type="match status" value="1"/>
</dbReference>
<dbReference type="SUPFAM" id="SSF53335">
    <property type="entry name" value="S-adenosyl-L-methionine-dependent methyltransferases"/>
    <property type="match status" value="1"/>
</dbReference>
<evidence type="ECO:0000256" key="12">
    <source>
        <dbReference type="ARBA" id="ARBA00047283"/>
    </source>
</evidence>
<dbReference type="InterPro" id="IPR049560">
    <property type="entry name" value="MeTrfase_RsmB-F_NOP2_cat"/>
</dbReference>
<keyword evidence="4" id="KW-0963">Cytoplasm</keyword>
<evidence type="ECO:0000313" key="16">
    <source>
        <dbReference type="Proteomes" id="UP001144297"/>
    </source>
</evidence>
<evidence type="ECO:0000256" key="3">
    <source>
        <dbReference type="ARBA" id="ARBA00012140"/>
    </source>
</evidence>
<feature type="binding site" evidence="13">
    <location>
        <position position="340"/>
    </location>
    <ligand>
        <name>S-adenosyl-L-methionine</name>
        <dbReference type="ChEBI" id="CHEBI:59789"/>
    </ligand>
</feature>
<evidence type="ECO:0000256" key="5">
    <source>
        <dbReference type="ARBA" id="ARBA00022552"/>
    </source>
</evidence>
<keyword evidence="5" id="KW-0698">rRNA processing</keyword>
<dbReference type="AlphaFoldDB" id="A0A9W6GIJ6"/>
<reference evidence="15" key="1">
    <citation type="submission" date="2022-12" db="EMBL/GenBank/DDBJ databases">
        <title>Reference genome sequencing for broad-spectrum identification of bacterial and archaeal isolates by mass spectrometry.</title>
        <authorList>
            <person name="Sekiguchi Y."/>
            <person name="Tourlousse D.M."/>
        </authorList>
    </citation>
    <scope>NUCLEOTIDE SEQUENCE</scope>
    <source>
        <strain evidence="15">TSL-P1</strain>
    </source>
</reference>